<dbReference type="Proteomes" id="UP000003146">
    <property type="component" value="Unassembled WGS sequence"/>
</dbReference>
<dbReference type="AlphaFoldDB" id="B3JNJ5"/>
<keyword evidence="4" id="KW-0472">Membrane</keyword>
<dbReference type="SUPFAM" id="SSF48452">
    <property type="entry name" value="TPR-like"/>
    <property type="match status" value="1"/>
</dbReference>
<gene>
    <name evidence="9" type="ORF">BACCOP_03508</name>
</gene>
<protein>
    <submittedName>
        <fullName evidence="9">SusD family protein</fullName>
    </submittedName>
</protein>
<dbReference type="EMBL" id="ABIY02000118">
    <property type="protein sequence ID" value="EDU99410.1"/>
    <property type="molecule type" value="Genomic_DNA"/>
</dbReference>
<dbReference type="GO" id="GO:0009279">
    <property type="term" value="C:cell outer membrane"/>
    <property type="evidence" value="ECO:0007669"/>
    <property type="project" value="UniProtKB-SubCell"/>
</dbReference>
<feature type="chain" id="PRO_5002789901" evidence="6">
    <location>
        <begin position="20"/>
        <end position="506"/>
    </location>
</feature>
<sequence length="506" mass="57652">MKKYFICGALALMSLASCSDSFLEVYPTVNISEDEYYNSEERIYSALVAAYDPLQWPDWGLGQYNPLNLVADVMSDDIYAGGSTEQDNEHWHRMHKFTATPEIVCSSLWSVFYSGINRANIVMAKMDGIPGISQENKERYLAEAHFLRAYYYTWLWKLWGNIPYYTVNPSTSPYLVEQISADEVYPKIIEDLDYALGENRLPESVDITMKGRVTKAVAQMLKAEVVMYQNDESRYAEVLSDMRSIISSQLYSLHDDFAGMWEDAGEWCEESIWEINYHDLNAQRSWGNPIAAGGTVLPTLIGINECKDEKFAGGWGFGTVNPDLYNSYDDDDQRKDGGILNFAKYQETHPNASYTPRYEDTGYFLLKYLPRQGGNSQCTGDKDLNYRNNLRVYRYAETLLNAAELILRTGGDTAEAQNYLDQVRARAYRTTVENLGAHKVVANIDNVLEERHLELYGEGKRFWDLVRSGKANEVLGSRGYKDNKKYLPIPSSEIDKSAGTLTQNPY</sequence>
<dbReference type="STRING" id="470145.BACCOP_03508"/>
<reference evidence="9 10" key="1">
    <citation type="submission" date="2008-04" db="EMBL/GenBank/DDBJ databases">
        <title>Draft genome sequence of Bacteroides coprocola (DSM 17136).</title>
        <authorList>
            <person name="Sudarsanam P."/>
            <person name="Ley R."/>
            <person name="Guruge J."/>
            <person name="Turnbaugh P.J."/>
            <person name="Mahowald M."/>
            <person name="Liep D."/>
            <person name="Gordon J."/>
        </authorList>
    </citation>
    <scope>NUCLEOTIDE SEQUENCE [LARGE SCALE GENOMIC DNA]</scope>
    <source>
        <strain evidence="9 10">DSM 17136</strain>
    </source>
</reference>
<feature type="domain" description="RagB/SusD" evidence="7">
    <location>
        <begin position="270"/>
        <end position="506"/>
    </location>
</feature>
<dbReference type="HOGENOM" id="CLU_015553_1_3_10"/>
<evidence type="ECO:0000256" key="5">
    <source>
        <dbReference type="ARBA" id="ARBA00023237"/>
    </source>
</evidence>
<feature type="domain" description="SusD-like N-terminal" evidence="8">
    <location>
        <begin position="22"/>
        <end position="218"/>
    </location>
</feature>
<feature type="signal peptide" evidence="6">
    <location>
        <begin position="1"/>
        <end position="19"/>
    </location>
</feature>
<dbReference type="Pfam" id="PF14322">
    <property type="entry name" value="SusD-like_3"/>
    <property type="match status" value="1"/>
</dbReference>
<dbReference type="InterPro" id="IPR011990">
    <property type="entry name" value="TPR-like_helical_dom_sf"/>
</dbReference>
<dbReference type="PROSITE" id="PS51257">
    <property type="entry name" value="PROKAR_LIPOPROTEIN"/>
    <property type="match status" value="1"/>
</dbReference>
<evidence type="ECO:0000259" key="7">
    <source>
        <dbReference type="Pfam" id="PF07980"/>
    </source>
</evidence>
<organism evidence="9 10">
    <name type="scientific">Phocaeicola coprocola DSM 17136</name>
    <dbReference type="NCBI Taxonomy" id="470145"/>
    <lineage>
        <taxon>Bacteria</taxon>
        <taxon>Pseudomonadati</taxon>
        <taxon>Bacteroidota</taxon>
        <taxon>Bacteroidia</taxon>
        <taxon>Bacteroidales</taxon>
        <taxon>Bacteroidaceae</taxon>
        <taxon>Phocaeicola</taxon>
    </lineage>
</organism>
<evidence type="ECO:0000313" key="10">
    <source>
        <dbReference type="Proteomes" id="UP000003146"/>
    </source>
</evidence>
<evidence type="ECO:0000313" key="9">
    <source>
        <dbReference type="EMBL" id="EDU99410.1"/>
    </source>
</evidence>
<dbReference type="Gene3D" id="1.25.40.390">
    <property type="match status" value="1"/>
</dbReference>
<accession>B3JNJ5</accession>
<comment type="caution">
    <text evidence="9">The sequence shown here is derived from an EMBL/GenBank/DDBJ whole genome shotgun (WGS) entry which is preliminary data.</text>
</comment>
<dbReference type="InterPro" id="IPR012944">
    <property type="entry name" value="SusD_RagB_dom"/>
</dbReference>
<evidence type="ECO:0000256" key="6">
    <source>
        <dbReference type="SAM" id="SignalP"/>
    </source>
</evidence>
<dbReference type="OrthoDB" id="617686at2"/>
<comment type="subcellular location">
    <subcellularLocation>
        <location evidence="1">Cell outer membrane</location>
    </subcellularLocation>
</comment>
<evidence type="ECO:0000256" key="3">
    <source>
        <dbReference type="ARBA" id="ARBA00022729"/>
    </source>
</evidence>
<proteinExistence type="inferred from homology"/>
<keyword evidence="5" id="KW-0998">Cell outer membrane</keyword>
<comment type="similarity">
    <text evidence="2">Belongs to the SusD family.</text>
</comment>
<name>B3JNJ5_9BACT</name>
<evidence type="ECO:0000256" key="2">
    <source>
        <dbReference type="ARBA" id="ARBA00006275"/>
    </source>
</evidence>
<dbReference type="eggNOG" id="COG0446">
    <property type="taxonomic scope" value="Bacteria"/>
</dbReference>
<reference evidence="9 10" key="2">
    <citation type="submission" date="2008-04" db="EMBL/GenBank/DDBJ databases">
        <authorList>
            <person name="Fulton L."/>
            <person name="Clifton S."/>
            <person name="Fulton B."/>
            <person name="Xu J."/>
            <person name="Minx P."/>
            <person name="Pepin K.H."/>
            <person name="Johnson M."/>
            <person name="Thiruvilangam P."/>
            <person name="Bhonagiri V."/>
            <person name="Nash W.E."/>
            <person name="Mardis E.R."/>
            <person name="Wilson R.K."/>
        </authorList>
    </citation>
    <scope>NUCLEOTIDE SEQUENCE [LARGE SCALE GENOMIC DNA]</scope>
    <source>
        <strain evidence="9 10">DSM 17136</strain>
    </source>
</reference>
<evidence type="ECO:0000259" key="8">
    <source>
        <dbReference type="Pfam" id="PF14322"/>
    </source>
</evidence>
<dbReference type="Pfam" id="PF07980">
    <property type="entry name" value="SusD_RagB"/>
    <property type="match status" value="1"/>
</dbReference>
<evidence type="ECO:0000256" key="4">
    <source>
        <dbReference type="ARBA" id="ARBA00023136"/>
    </source>
</evidence>
<dbReference type="CDD" id="cd08977">
    <property type="entry name" value="SusD"/>
    <property type="match status" value="1"/>
</dbReference>
<dbReference type="RefSeq" id="WP_007570930.1">
    <property type="nucleotide sequence ID" value="NZ_DS981505.1"/>
</dbReference>
<dbReference type="InterPro" id="IPR033985">
    <property type="entry name" value="SusD-like_N"/>
</dbReference>
<evidence type="ECO:0000256" key="1">
    <source>
        <dbReference type="ARBA" id="ARBA00004442"/>
    </source>
</evidence>
<keyword evidence="3 6" id="KW-0732">Signal</keyword>